<comment type="catalytic activity">
    <reaction evidence="7">
        <text>(2R)-O-phospho-3-sulfolactate + H2O = (2R)-3-sulfolactate + phosphate</text>
        <dbReference type="Rhea" id="RHEA:23416"/>
        <dbReference type="ChEBI" id="CHEBI:15377"/>
        <dbReference type="ChEBI" id="CHEBI:15597"/>
        <dbReference type="ChEBI" id="CHEBI:43474"/>
        <dbReference type="ChEBI" id="CHEBI:58738"/>
        <dbReference type="EC" id="3.1.3.71"/>
    </reaction>
</comment>
<reference evidence="8 9" key="1">
    <citation type="submission" date="2023-06" db="EMBL/GenBank/DDBJ databases">
        <title>Actinomycetospora Odt1-22.</title>
        <authorList>
            <person name="Supong K."/>
        </authorList>
    </citation>
    <scope>NUCLEOTIDE SEQUENCE [LARGE SCALE GENOMIC DNA]</scope>
    <source>
        <strain evidence="8 9">Odt1-22</strain>
    </source>
</reference>
<organism evidence="8 9">
    <name type="scientific">Actinomycetospora termitidis</name>
    <dbReference type="NCBI Taxonomy" id="3053470"/>
    <lineage>
        <taxon>Bacteria</taxon>
        <taxon>Bacillati</taxon>
        <taxon>Actinomycetota</taxon>
        <taxon>Actinomycetes</taxon>
        <taxon>Pseudonocardiales</taxon>
        <taxon>Pseudonocardiaceae</taxon>
        <taxon>Actinomycetospora</taxon>
    </lineage>
</organism>
<dbReference type="RefSeq" id="WP_286051581.1">
    <property type="nucleotide sequence ID" value="NZ_JASVWF010000001.1"/>
</dbReference>
<evidence type="ECO:0000256" key="4">
    <source>
        <dbReference type="ARBA" id="ARBA00021948"/>
    </source>
</evidence>
<comment type="cofactor">
    <cofactor evidence="1">
        <name>Mg(2+)</name>
        <dbReference type="ChEBI" id="CHEBI:18420"/>
    </cofactor>
</comment>
<keyword evidence="9" id="KW-1185">Reference proteome</keyword>
<protein>
    <recommendedName>
        <fullName evidence="4">Probable 2-phosphosulfolactate phosphatase</fullName>
        <ecNumber evidence="3">3.1.3.71</ecNumber>
    </recommendedName>
</protein>
<sequence length="239" mass="23825">MTSSGSQAAYRVRCEWGPAGGALVARGADVAVVVDVCSFTTATSVALDRGMAVIPSAVRSGPPGVVVAGRRSEGGLSLSPGSIRRVDPVPDRIVLPSPNGSSISAALAARASTLVAACLRNASAVGAWLAARPGSTVAVVPAGERWSDGGLRPAVEDLWGAGAILSTLVAAGVDGLSPEARVAVAAFEAVRADLGAELRACISGRELIDDGFADDVEVAAELDASDVVPVLVGGEFRAG</sequence>
<gene>
    <name evidence="8" type="ORF">QRT03_06015</name>
</gene>
<dbReference type="InterPro" id="IPR005238">
    <property type="entry name" value="ComB-like"/>
</dbReference>
<keyword evidence="6" id="KW-0460">Magnesium</keyword>
<dbReference type="EMBL" id="JASVWF010000001">
    <property type="protein sequence ID" value="MDL5155499.1"/>
    <property type="molecule type" value="Genomic_DNA"/>
</dbReference>
<dbReference type="Pfam" id="PF04029">
    <property type="entry name" value="2-ph_phosp"/>
    <property type="match status" value="1"/>
</dbReference>
<comment type="similarity">
    <text evidence="2">Belongs to the ComB family.</text>
</comment>
<comment type="caution">
    <text evidence="8">The sequence shown here is derived from an EMBL/GenBank/DDBJ whole genome shotgun (WGS) entry which is preliminary data.</text>
</comment>
<dbReference type="PANTHER" id="PTHR37311">
    <property type="entry name" value="2-PHOSPHOSULFOLACTATE PHOSPHATASE-RELATED"/>
    <property type="match status" value="1"/>
</dbReference>
<evidence type="ECO:0000256" key="6">
    <source>
        <dbReference type="ARBA" id="ARBA00022842"/>
    </source>
</evidence>
<name>A0ABT7M4A1_9PSEU</name>
<evidence type="ECO:0000256" key="3">
    <source>
        <dbReference type="ARBA" id="ARBA00012953"/>
    </source>
</evidence>
<keyword evidence="5" id="KW-0378">Hydrolase</keyword>
<dbReference type="PANTHER" id="PTHR37311:SF1">
    <property type="entry name" value="2-PHOSPHOSULFOLACTATE PHOSPHATASE-RELATED"/>
    <property type="match status" value="1"/>
</dbReference>
<proteinExistence type="inferred from homology"/>
<dbReference type="SUPFAM" id="SSF142823">
    <property type="entry name" value="ComB-like"/>
    <property type="match status" value="1"/>
</dbReference>
<evidence type="ECO:0000256" key="2">
    <source>
        <dbReference type="ARBA" id="ARBA00009997"/>
    </source>
</evidence>
<dbReference type="Proteomes" id="UP001231924">
    <property type="component" value="Unassembled WGS sequence"/>
</dbReference>
<dbReference type="Gene3D" id="3.90.1560.10">
    <property type="entry name" value="ComB-like"/>
    <property type="match status" value="1"/>
</dbReference>
<evidence type="ECO:0000313" key="8">
    <source>
        <dbReference type="EMBL" id="MDL5155499.1"/>
    </source>
</evidence>
<evidence type="ECO:0000256" key="1">
    <source>
        <dbReference type="ARBA" id="ARBA00001946"/>
    </source>
</evidence>
<evidence type="ECO:0000256" key="5">
    <source>
        <dbReference type="ARBA" id="ARBA00022801"/>
    </source>
</evidence>
<accession>A0ABT7M4A1</accession>
<dbReference type="EC" id="3.1.3.71" evidence="3"/>
<dbReference type="InterPro" id="IPR036702">
    <property type="entry name" value="ComB-like_sf"/>
</dbReference>
<evidence type="ECO:0000313" key="9">
    <source>
        <dbReference type="Proteomes" id="UP001231924"/>
    </source>
</evidence>
<evidence type="ECO:0000256" key="7">
    <source>
        <dbReference type="ARBA" id="ARBA00033711"/>
    </source>
</evidence>